<feature type="region of interest" description="Disordered" evidence="1">
    <location>
        <begin position="257"/>
        <end position="318"/>
    </location>
</feature>
<evidence type="ECO:0000256" key="1">
    <source>
        <dbReference type="SAM" id="MobiDB-lite"/>
    </source>
</evidence>
<sequence length="581" mass="63498">MSDDSSKILAEKLALSRELALLKPEIDHLRSQIDHQKDVLAEKLALERQLNSLEVELANAKRANQKALQRQESRDNEAEEELQRRVSELEKNLAAEHKAFETAKENQEKQSKTEEELRQQIADLETKLEKERKTSEKTGKTQGKVQSDTEEELRKRVADLEKKLAEAKRTAQKAKRSQDSDEEGAQGGWQEKVREIEEQLATQTLEAEQAQKLSQKEAVEARDQIDMLTQRVEDFKKKLKETRAELKQVRTELTEARTAKLRGTTTTTVPLKDDEAKKRPVPKTKVTKKRQANEVSVDEMMLDTPGHEEGRAKRAHKKRGIEVAAVGEKSTFSITPFLEKSNTISLQETIEEEYEEPSVLAGKGDPAAPIIEPEAEPMEDIPAPAVAKDSAKAIAKALKTSKSKTAAPGQKKPRGRPKADTVGDALSSRKQTSAAAAADTSTSASPEEAAEEPKEQAGKENASTGPVNATTKKTLQPKVKPASTSDTRAAISDAPEPKKKKRKLLGTTAKGTLFDQDEDAEEAAAAAAAITTASAAGIKRKTMKSSAQKGPVSSLAKGAFGGKAFSPLKRERRGVGASFLA</sequence>
<feature type="region of interest" description="Disordered" evidence="1">
    <location>
        <begin position="351"/>
        <end position="370"/>
    </location>
</feature>
<dbReference type="EMBL" id="JAJSPL020000006">
    <property type="protein sequence ID" value="KAK7746491.1"/>
    <property type="molecule type" value="Genomic_DNA"/>
</dbReference>
<feature type="compositionally biased region" description="Low complexity" evidence="1">
    <location>
        <begin position="392"/>
        <end position="407"/>
    </location>
</feature>
<accession>A0AAN9UGH6</accession>
<dbReference type="AlphaFoldDB" id="A0AAN9UGH6"/>
<gene>
    <name evidence="2" type="ORF">SLS53_002450</name>
</gene>
<comment type="caution">
    <text evidence="2">The sequence shown here is derived from an EMBL/GenBank/DDBJ whole genome shotgun (WGS) entry which is preliminary data.</text>
</comment>
<feature type="compositionally biased region" description="Low complexity" evidence="1">
    <location>
        <begin position="428"/>
        <end position="447"/>
    </location>
</feature>
<dbReference type="Proteomes" id="UP001320245">
    <property type="component" value="Unassembled WGS sequence"/>
</dbReference>
<evidence type="ECO:0000313" key="2">
    <source>
        <dbReference type="EMBL" id="KAK7746491.1"/>
    </source>
</evidence>
<feature type="compositionally biased region" description="Polar residues" evidence="1">
    <location>
        <begin position="461"/>
        <end position="474"/>
    </location>
</feature>
<feature type="region of interest" description="Disordered" evidence="1">
    <location>
        <begin position="536"/>
        <end position="560"/>
    </location>
</feature>
<protein>
    <submittedName>
        <fullName evidence="2">Uncharacterized protein</fullName>
    </submittedName>
</protein>
<name>A0AAN9UGH6_9PEZI</name>
<evidence type="ECO:0000313" key="3">
    <source>
        <dbReference type="Proteomes" id="UP001320245"/>
    </source>
</evidence>
<feature type="compositionally biased region" description="Basic and acidic residues" evidence="1">
    <location>
        <begin position="99"/>
        <end position="139"/>
    </location>
</feature>
<feature type="compositionally biased region" description="Basic and acidic residues" evidence="1">
    <location>
        <begin position="69"/>
        <end position="84"/>
    </location>
</feature>
<feature type="region of interest" description="Disordered" evidence="1">
    <location>
        <begin position="375"/>
        <end position="507"/>
    </location>
</feature>
<feature type="compositionally biased region" description="Basic residues" evidence="1">
    <location>
        <begin position="279"/>
        <end position="290"/>
    </location>
</feature>
<feature type="compositionally biased region" description="Basic and acidic residues" evidence="1">
    <location>
        <begin position="152"/>
        <end position="169"/>
    </location>
</feature>
<keyword evidence="3" id="KW-1185">Reference proteome</keyword>
<reference evidence="2 3" key="1">
    <citation type="journal article" date="2023" name="PLoS ONE">
        <title>Cytospora paraplurivora sp. nov. isolated from orchards with fruit tree decline syndrome in Ontario, Canada.</title>
        <authorList>
            <person name="Ilyukhin E."/>
            <person name="Nguyen H.D.T."/>
            <person name="Castle A.J."/>
            <person name="Ellouze W."/>
        </authorList>
    </citation>
    <scope>NUCLEOTIDE SEQUENCE [LARGE SCALE GENOMIC DNA]</scope>
    <source>
        <strain evidence="2 3">FDS-564</strain>
    </source>
</reference>
<proteinExistence type="predicted"/>
<feature type="region of interest" description="Disordered" evidence="1">
    <location>
        <begin position="62"/>
        <end position="84"/>
    </location>
</feature>
<organism evidence="2 3">
    <name type="scientific">Cytospora paraplurivora</name>
    <dbReference type="NCBI Taxonomy" id="2898453"/>
    <lineage>
        <taxon>Eukaryota</taxon>
        <taxon>Fungi</taxon>
        <taxon>Dikarya</taxon>
        <taxon>Ascomycota</taxon>
        <taxon>Pezizomycotina</taxon>
        <taxon>Sordariomycetes</taxon>
        <taxon>Sordariomycetidae</taxon>
        <taxon>Diaporthales</taxon>
        <taxon>Cytosporaceae</taxon>
        <taxon>Cytospora</taxon>
    </lineage>
</organism>
<feature type="region of interest" description="Disordered" evidence="1">
    <location>
        <begin position="99"/>
        <end position="193"/>
    </location>
</feature>